<evidence type="ECO:0000259" key="12">
    <source>
        <dbReference type="Pfam" id="PF00561"/>
    </source>
</evidence>
<comment type="catalytic activity">
    <reaction evidence="8">
        <text>1-octadecanoyl-2-(4Z,7Z,10Z,13Z,16Z,19Z-docosahexaenoyl)-sn-glycerol + H2O = 2-(4Z,7Z,10Z,13Z,16Z,19Z-docosahexaenoyl)-glycerol + octadecanoate + H(+)</text>
        <dbReference type="Rhea" id="RHEA:77107"/>
        <dbReference type="ChEBI" id="CHEBI:15377"/>
        <dbReference type="ChEBI" id="CHEBI:15378"/>
        <dbReference type="ChEBI" id="CHEBI:25629"/>
        <dbReference type="ChEBI" id="CHEBI:77129"/>
        <dbReference type="ChEBI" id="CHEBI:186738"/>
    </reaction>
</comment>
<comment type="catalytic activity">
    <reaction evidence="9">
        <text>1,2-didecanoylglycerol + H2O = decanoylglycerol + decanoate + H(+)</text>
        <dbReference type="Rhea" id="RHEA:48596"/>
        <dbReference type="ChEBI" id="CHEBI:11152"/>
        <dbReference type="ChEBI" id="CHEBI:15377"/>
        <dbReference type="ChEBI" id="CHEBI:15378"/>
        <dbReference type="ChEBI" id="CHEBI:27689"/>
        <dbReference type="ChEBI" id="CHEBI:90605"/>
    </reaction>
</comment>
<comment type="catalytic activity">
    <reaction evidence="6">
        <text>a 1,3-diacyl-sn-glycerol + H2O = a 1-acyl-sn-glycerol + a fatty acid + H(+)</text>
        <dbReference type="Rhea" id="RHEA:38503"/>
        <dbReference type="ChEBI" id="CHEBI:15377"/>
        <dbReference type="ChEBI" id="CHEBI:15378"/>
        <dbReference type="ChEBI" id="CHEBI:28868"/>
        <dbReference type="ChEBI" id="CHEBI:64683"/>
        <dbReference type="ChEBI" id="CHEBI:77272"/>
    </reaction>
</comment>
<dbReference type="GO" id="GO:0052689">
    <property type="term" value="F:carboxylic ester hydrolase activity"/>
    <property type="evidence" value="ECO:0007669"/>
    <property type="project" value="TreeGrafter"/>
</dbReference>
<dbReference type="SUPFAM" id="SSF53474">
    <property type="entry name" value="alpha/beta-Hydrolases"/>
    <property type="match status" value="1"/>
</dbReference>
<feature type="domain" description="AB hydrolase-1" evidence="12">
    <location>
        <begin position="53"/>
        <end position="288"/>
    </location>
</feature>
<evidence type="ECO:0000256" key="8">
    <source>
        <dbReference type="ARBA" id="ARBA00048283"/>
    </source>
</evidence>
<dbReference type="Pfam" id="PF00561">
    <property type="entry name" value="Abhydrolase_1"/>
    <property type="match status" value="1"/>
</dbReference>
<evidence type="ECO:0000256" key="10">
    <source>
        <dbReference type="ARBA" id="ARBA00048513"/>
    </source>
</evidence>
<dbReference type="EC" id="3.1.1.116" evidence="3"/>
<dbReference type="STRING" id="137246.A0A401SHD8"/>
<evidence type="ECO:0000256" key="7">
    <source>
        <dbReference type="ARBA" id="ARBA00044064"/>
    </source>
</evidence>
<evidence type="ECO:0000256" key="2">
    <source>
        <dbReference type="ARBA" id="ARBA00022801"/>
    </source>
</evidence>
<dbReference type="ESTHER" id="chipu-a0a401shd8">
    <property type="family name" value="ABHD11-Acetyl_transferase"/>
</dbReference>
<evidence type="ECO:0000256" key="6">
    <source>
        <dbReference type="ARBA" id="ARBA00043742"/>
    </source>
</evidence>
<comment type="catalytic activity">
    <reaction evidence="11">
        <text>1-octadecanoyl-2-(5Z,8Z,11Z,14Z-eicosatetraenoyl)-sn-glycerol + H2O = 2-(5Z,8Z,11Z,14Z-eicosatetraenoyl)-glycerol + octadecanoate + H(+)</text>
        <dbReference type="Rhea" id="RHEA:38507"/>
        <dbReference type="ChEBI" id="CHEBI:15377"/>
        <dbReference type="ChEBI" id="CHEBI:15378"/>
        <dbReference type="ChEBI" id="CHEBI:25629"/>
        <dbReference type="ChEBI" id="CHEBI:52392"/>
        <dbReference type="ChEBI" id="CHEBI:75728"/>
    </reaction>
</comment>
<dbReference type="Gene3D" id="3.40.50.1820">
    <property type="entry name" value="alpha/beta hydrolase"/>
    <property type="match status" value="1"/>
</dbReference>
<dbReference type="PANTHER" id="PTHR46118">
    <property type="entry name" value="PROTEIN ABHD11"/>
    <property type="match status" value="1"/>
</dbReference>
<accession>A0A401SHD8</accession>
<dbReference type="AlphaFoldDB" id="A0A401SHD8"/>
<keyword evidence="2" id="KW-0378">Hydrolase</keyword>
<evidence type="ECO:0000313" key="13">
    <source>
        <dbReference type="EMBL" id="GCC29811.1"/>
    </source>
</evidence>
<evidence type="ECO:0000256" key="4">
    <source>
        <dbReference type="ARBA" id="ARBA00042703"/>
    </source>
</evidence>
<name>A0A401SHD8_CHIPU</name>
<evidence type="ECO:0000256" key="11">
    <source>
        <dbReference type="ARBA" id="ARBA00048919"/>
    </source>
</evidence>
<dbReference type="InterPro" id="IPR000073">
    <property type="entry name" value="AB_hydrolase_1"/>
</dbReference>
<keyword evidence="14" id="KW-1185">Reference proteome</keyword>
<dbReference type="InterPro" id="IPR000639">
    <property type="entry name" value="Epox_hydrolase-like"/>
</dbReference>
<evidence type="ECO:0000256" key="5">
    <source>
        <dbReference type="ARBA" id="ARBA00043667"/>
    </source>
</evidence>
<evidence type="ECO:0000256" key="3">
    <source>
        <dbReference type="ARBA" id="ARBA00026104"/>
    </source>
</evidence>
<dbReference type="PANTHER" id="PTHR46118:SF4">
    <property type="entry name" value="PROTEIN ABHD11"/>
    <property type="match status" value="1"/>
</dbReference>
<evidence type="ECO:0000313" key="14">
    <source>
        <dbReference type="Proteomes" id="UP000287033"/>
    </source>
</evidence>
<comment type="caution">
    <text evidence="13">The sequence shown here is derived from an EMBL/GenBank/DDBJ whole genome shotgun (WGS) entry which is preliminary data.</text>
</comment>
<comment type="similarity">
    <text evidence="1">Belongs to the AB hydrolase superfamily.</text>
</comment>
<proteinExistence type="inferred from homology"/>
<dbReference type="FunFam" id="3.40.50.1820:FF:000039">
    <property type="entry name" value="Esterase ybfF"/>
    <property type="match status" value="1"/>
</dbReference>
<gene>
    <name evidence="13" type="ORF">chiPu_0008253</name>
</gene>
<evidence type="ECO:0000256" key="9">
    <source>
        <dbReference type="ARBA" id="ARBA00048504"/>
    </source>
</evidence>
<reference evidence="13 14" key="1">
    <citation type="journal article" date="2018" name="Nat. Ecol. Evol.">
        <title>Shark genomes provide insights into elasmobranch evolution and the origin of vertebrates.</title>
        <authorList>
            <person name="Hara Y"/>
            <person name="Yamaguchi K"/>
            <person name="Onimaru K"/>
            <person name="Kadota M"/>
            <person name="Koyanagi M"/>
            <person name="Keeley SD"/>
            <person name="Tatsumi K"/>
            <person name="Tanaka K"/>
            <person name="Motone F"/>
            <person name="Kageyama Y"/>
            <person name="Nozu R"/>
            <person name="Adachi N"/>
            <person name="Nishimura O"/>
            <person name="Nakagawa R"/>
            <person name="Tanegashima C"/>
            <person name="Kiyatake I"/>
            <person name="Matsumoto R"/>
            <person name="Murakumo K"/>
            <person name="Nishida K"/>
            <person name="Terakita A"/>
            <person name="Kuratani S"/>
            <person name="Sato K"/>
            <person name="Hyodo S Kuraku.S."/>
        </authorList>
    </citation>
    <scope>NUCLEOTIDE SEQUENCE [LARGE SCALE GENOMIC DNA]</scope>
</reference>
<organism evidence="13 14">
    <name type="scientific">Chiloscyllium punctatum</name>
    <name type="common">Brownbanded bambooshark</name>
    <name type="synonym">Hemiscyllium punctatum</name>
    <dbReference type="NCBI Taxonomy" id="137246"/>
    <lineage>
        <taxon>Eukaryota</taxon>
        <taxon>Metazoa</taxon>
        <taxon>Chordata</taxon>
        <taxon>Craniata</taxon>
        <taxon>Vertebrata</taxon>
        <taxon>Chondrichthyes</taxon>
        <taxon>Elasmobranchii</taxon>
        <taxon>Galeomorphii</taxon>
        <taxon>Galeoidea</taxon>
        <taxon>Orectolobiformes</taxon>
        <taxon>Hemiscylliidae</taxon>
        <taxon>Chiloscyllium</taxon>
    </lineage>
</organism>
<sequence>MRALLLGLGRWAGSVRRWVPALPVAYSRLAQDTALKPIDLAYDVLDGRNTETPLVFLHGLFGSKSNFNSIAKALSQRTGRMVVTVDNRNHGDSGHNPVMTYEAMSIDCQNLLNSLQLPKCIMIGHSMGGKIAMTIALQKPELIEKLVVVDVTPSQTISHTPFPKYIAGMRKITVDGDLPRSTARKQAEQQLQPYIKEDNIRQFLLTNLVKRDGLYIWRVNLEAVANQMDCLLNFPKFNSPYTAPTLFLGGGNSPYISDKDYPEIKRLFPNSVIEHVPGAGHWIHAEKPHDFINAICAFLGTS</sequence>
<dbReference type="OrthoDB" id="8119704at2759"/>
<dbReference type="Proteomes" id="UP000287033">
    <property type="component" value="Unassembled WGS sequence"/>
</dbReference>
<evidence type="ECO:0000256" key="1">
    <source>
        <dbReference type="ARBA" id="ARBA00008645"/>
    </source>
</evidence>
<comment type="catalytic activity">
    <reaction evidence="10">
        <text>1-octadecanoyl-2-(9Z-octadecenoyl)-sn-glycerol + H2O = 2-(9Z-octadecenoyl)-glycerol + octadecanoate + H(+)</text>
        <dbReference type="Rhea" id="RHEA:77103"/>
        <dbReference type="ChEBI" id="CHEBI:15377"/>
        <dbReference type="ChEBI" id="CHEBI:15378"/>
        <dbReference type="ChEBI" id="CHEBI:25629"/>
        <dbReference type="ChEBI" id="CHEBI:73990"/>
        <dbReference type="ChEBI" id="CHEBI:75468"/>
    </reaction>
</comment>
<protein>
    <recommendedName>
        <fullName evidence="7">sn-1-specific diacylglycerol lipase ABHD11</fullName>
        <ecNumber evidence="3">3.1.1.116</ecNumber>
    </recommendedName>
    <alternativeName>
        <fullName evidence="4">Alpha/beta hydrolase domain-containing protein 11</fullName>
    </alternativeName>
</protein>
<dbReference type="InterPro" id="IPR029058">
    <property type="entry name" value="AB_hydrolase_fold"/>
</dbReference>
<dbReference type="PRINTS" id="PR00412">
    <property type="entry name" value="EPOXHYDRLASE"/>
</dbReference>
<dbReference type="EMBL" id="BEZZ01000268">
    <property type="protein sequence ID" value="GCC29811.1"/>
    <property type="molecule type" value="Genomic_DNA"/>
</dbReference>
<dbReference type="OMA" id="FLGMSDN"/>
<comment type="catalytic activity">
    <reaction evidence="5">
        <text>a 1,2-diacyl-sn-glycerol + H2O = a 2-acylglycerol + a fatty acid + H(+)</text>
        <dbReference type="Rhea" id="RHEA:33275"/>
        <dbReference type="ChEBI" id="CHEBI:15377"/>
        <dbReference type="ChEBI" id="CHEBI:15378"/>
        <dbReference type="ChEBI" id="CHEBI:17389"/>
        <dbReference type="ChEBI" id="CHEBI:17815"/>
        <dbReference type="ChEBI" id="CHEBI:28868"/>
        <dbReference type="EC" id="3.1.1.116"/>
    </reaction>
</comment>
<dbReference type="GO" id="GO:0005739">
    <property type="term" value="C:mitochondrion"/>
    <property type="evidence" value="ECO:0007669"/>
    <property type="project" value="TreeGrafter"/>
</dbReference>
<dbReference type="PRINTS" id="PR00111">
    <property type="entry name" value="ABHYDROLASE"/>
</dbReference>